<dbReference type="Proteomes" id="UP001501074">
    <property type="component" value="Unassembled WGS sequence"/>
</dbReference>
<evidence type="ECO:0008006" key="3">
    <source>
        <dbReference type="Google" id="ProtNLM"/>
    </source>
</evidence>
<dbReference type="InterPro" id="IPR015813">
    <property type="entry name" value="Pyrv/PenolPyrv_kinase-like_dom"/>
</dbReference>
<evidence type="ECO:0000313" key="2">
    <source>
        <dbReference type="Proteomes" id="UP001501074"/>
    </source>
</evidence>
<dbReference type="RefSeq" id="WP_231481932.1">
    <property type="nucleotide sequence ID" value="NZ_BAAAZO010000012.1"/>
</dbReference>
<dbReference type="PANTHER" id="PTHR42905">
    <property type="entry name" value="PHOSPHOENOLPYRUVATE CARBOXYLASE"/>
    <property type="match status" value="1"/>
</dbReference>
<evidence type="ECO:0000313" key="1">
    <source>
        <dbReference type="EMBL" id="GAA3636304.1"/>
    </source>
</evidence>
<dbReference type="InterPro" id="IPR040442">
    <property type="entry name" value="Pyrv_kinase-like_dom_sf"/>
</dbReference>
<comment type="caution">
    <text evidence="1">The sequence shown here is derived from an EMBL/GenBank/DDBJ whole genome shotgun (WGS) entry which is preliminary data.</text>
</comment>
<dbReference type="SUPFAM" id="SSF51621">
    <property type="entry name" value="Phosphoenolpyruvate/pyruvate domain"/>
    <property type="match status" value="1"/>
</dbReference>
<proteinExistence type="predicted"/>
<dbReference type="Pfam" id="PF13714">
    <property type="entry name" value="PEP_mutase"/>
    <property type="match status" value="1"/>
</dbReference>
<accession>A0ABP7ANJ3</accession>
<keyword evidence="2" id="KW-1185">Reference proteome</keyword>
<dbReference type="InterPro" id="IPR039556">
    <property type="entry name" value="ICL/PEPM"/>
</dbReference>
<name>A0ABP7ANJ3_9ACTN</name>
<reference evidence="2" key="1">
    <citation type="journal article" date="2019" name="Int. J. Syst. Evol. Microbiol.">
        <title>The Global Catalogue of Microorganisms (GCM) 10K type strain sequencing project: providing services to taxonomists for standard genome sequencing and annotation.</title>
        <authorList>
            <consortium name="The Broad Institute Genomics Platform"/>
            <consortium name="The Broad Institute Genome Sequencing Center for Infectious Disease"/>
            <person name="Wu L."/>
            <person name="Ma J."/>
        </authorList>
    </citation>
    <scope>NUCLEOTIDE SEQUENCE [LARGE SCALE GENOMIC DNA]</scope>
    <source>
        <strain evidence="2">JCM 16902</strain>
    </source>
</reference>
<organism evidence="1 2">
    <name type="scientific">Kineosporia mesophila</name>
    <dbReference type="NCBI Taxonomy" id="566012"/>
    <lineage>
        <taxon>Bacteria</taxon>
        <taxon>Bacillati</taxon>
        <taxon>Actinomycetota</taxon>
        <taxon>Actinomycetes</taxon>
        <taxon>Kineosporiales</taxon>
        <taxon>Kineosporiaceae</taxon>
        <taxon>Kineosporia</taxon>
    </lineage>
</organism>
<sequence>MGNHDQQALGETFAQLHDGPGALVMPNPWDAGRARLLEQLGFRALATTSGGLALSQGVPDGQGHLKRVQVLENLASIVTATSLPVTADLESGYDDSPESVAEMVRLAAAVGAVRCSIEDTTGRPDDPIRLLPEALERAEAAVAAARDLPFLFTLTLRADNFFAGRPDLDDTITRLKALGRSGQIWCTRRGSRISGRSLSPCTSRSTNRPGT</sequence>
<dbReference type="Gene3D" id="3.20.20.60">
    <property type="entry name" value="Phosphoenolpyruvate-binding domains"/>
    <property type="match status" value="1"/>
</dbReference>
<dbReference type="PANTHER" id="PTHR42905:SF16">
    <property type="entry name" value="CARBOXYPHOSPHONOENOLPYRUVATE PHOSPHONOMUTASE-LIKE PROTEIN (AFU_ORTHOLOGUE AFUA_5G07230)"/>
    <property type="match status" value="1"/>
</dbReference>
<gene>
    <name evidence="1" type="ORF">GCM10022223_63440</name>
</gene>
<protein>
    <recommendedName>
        <fullName evidence="3">2-methylisocitrate lyase-like PEP mutase family enzyme</fullName>
    </recommendedName>
</protein>
<dbReference type="CDD" id="cd00377">
    <property type="entry name" value="ICL_PEPM"/>
    <property type="match status" value="1"/>
</dbReference>
<dbReference type="EMBL" id="BAAAZO010000012">
    <property type="protein sequence ID" value="GAA3636304.1"/>
    <property type="molecule type" value="Genomic_DNA"/>
</dbReference>